<dbReference type="InterPro" id="IPR008752">
    <property type="entry name" value="Peptidase_M11"/>
</dbReference>
<dbReference type="Proteomes" id="UP000236333">
    <property type="component" value="Unassembled WGS sequence"/>
</dbReference>
<dbReference type="Pfam" id="PF05548">
    <property type="entry name" value="Peptidase_M11"/>
    <property type="match status" value="1"/>
</dbReference>
<dbReference type="AlphaFoldDB" id="A0A2J7ZNJ1"/>
<keyword evidence="3" id="KW-1185">Reference proteome</keyword>
<dbReference type="InterPro" id="IPR043918">
    <property type="entry name" value="DUF5760"/>
</dbReference>
<evidence type="ECO:0000313" key="2">
    <source>
        <dbReference type="EMBL" id="PNH01825.1"/>
    </source>
</evidence>
<dbReference type="EMBL" id="PGGS01000785">
    <property type="protein sequence ID" value="PNH01825.1"/>
    <property type="molecule type" value="Genomic_DNA"/>
</dbReference>
<dbReference type="OrthoDB" id="550723at2759"/>
<name>A0A2J7ZNJ1_9CHLO</name>
<gene>
    <name evidence="2" type="ORF">TSOC_012255</name>
</gene>
<evidence type="ECO:0000313" key="3">
    <source>
        <dbReference type="Proteomes" id="UP000236333"/>
    </source>
</evidence>
<sequence>MASSSSYEAPSPAALDEFKSRVKIWLETDNTIKQLQLLVRERKNCKKDLSEQIMAFMVRYNIDDITTKDGRLFHKTAYVKRPLSQSVIRQRVEDALTSECRGVVLRNLTTRPFRPPPPTPWAPPPPPSTIIRRNTTIDDWWDYSRFCQVSEQQAWERACEAYAVQLVSDGTLGSAETAKLDTILRWRARRRNIYILPSGAVCGWAGFADVTCTTPTCSAYVKSSTKPGLSDVAIQVLFHESMHNYGLQHAGRLDRNRFDEYGDPTDVMGVFSGGKDGLLCPNAPNMYRIGWAKPITANAGDLNGAWGNLTFANFTSSRGPWLEGLVIPASSQSDANMVVVDLGQLKGAPRTPYTIYYSMKVFIHAYNGTQNERARENFGTKATLLASGGKGFTWKSSYSLDTSSRLGGFLIVRVVSADQTRALIDVCGSTVQKELGEACTDGMDNDCDGLPDSDDPDCQ</sequence>
<comment type="caution">
    <text evidence="2">The sequence shown here is derived from an EMBL/GenBank/DDBJ whole genome shotgun (WGS) entry which is preliminary data.</text>
</comment>
<dbReference type="Pfam" id="PF19064">
    <property type="entry name" value="DUF5760"/>
    <property type="match status" value="1"/>
</dbReference>
<evidence type="ECO:0000259" key="1">
    <source>
        <dbReference type="Pfam" id="PF05548"/>
    </source>
</evidence>
<accession>A0A2J7ZNJ1</accession>
<proteinExistence type="predicted"/>
<feature type="domain" description="Peptidase M11 gametolysin" evidence="1">
    <location>
        <begin position="152"/>
        <end position="341"/>
    </location>
</feature>
<reference evidence="2 3" key="1">
    <citation type="journal article" date="2017" name="Mol. Biol. Evol.">
        <title>The 4-celled Tetrabaena socialis nuclear genome reveals the essential components for genetic control of cell number at the origin of multicellularity in the volvocine lineage.</title>
        <authorList>
            <person name="Featherston J."/>
            <person name="Arakaki Y."/>
            <person name="Hanschen E.R."/>
            <person name="Ferris P.J."/>
            <person name="Michod R.E."/>
            <person name="Olson B.J.S.C."/>
            <person name="Nozaki H."/>
            <person name="Durand P.M."/>
        </authorList>
    </citation>
    <scope>NUCLEOTIDE SEQUENCE [LARGE SCALE GENOMIC DNA]</scope>
    <source>
        <strain evidence="2 3">NIES-571</strain>
    </source>
</reference>
<organism evidence="2 3">
    <name type="scientific">Tetrabaena socialis</name>
    <dbReference type="NCBI Taxonomy" id="47790"/>
    <lineage>
        <taxon>Eukaryota</taxon>
        <taxon>Viridiplantae</taxon>
        <taxon>Chlorophyta</taxon>
        <taxon>core chlorophytes</taxon>
        <taxon>Chlorophyceae</taxon>
        <taxon>CS clade</taxon>
        <taxon>Chlamydomonadales</taxon>
        <taxon>Tetrabaenaceae</taxon>
        <taxon>Tetrabaena</taxon>
    </lineage>
</organism>
<protein>
    <submittedName>
        <fullName evidence="2">Autolysin</fullName>
    </submittedName>
</protein>